<proteinExistence type="predicted"/>
<organism evidence="1 2">
    <name type="scientific">Timema podura</name>
    <name type="common">Walking stick</name>
    <dbReference type="NCBI Taxonomy" id="61482"/>
    <lineage>
        <taxon>Eukaryota</taxon>
        <taxon>Metazoa</taxon>
        <taxon>Ecdysozoa</taxon>
        <taxon>Arthropoda</taxon>
        <taxon>Hexapoda</taxon>
        <taxon>Insecta</taxon>
        <taxon>Pterygota</taxon>
        <taxon>Neoptera</taxon>
        <taxon>Polyneoptera</taxon>
        <taxon>Phasmatodea</taxon>
        <taxon>Timematodea</taxon>
        <taxon>Timematoidea</taxon>
        <taxon>Timematidae</taxon>
        <taxon>Timema</taxon>
    </lineage>
</organism>
<dbReference type="EMBL" id="CAJPIN010071557">
    <property type="protein sequence ID" value="CAG2067585.1"/>
    <property type="molecule type" value="Genomic_DNA"/>
</dbReference>
<evidence type="ECO:0000313" key="2">
    <source>
        <dbReference type="Proteomes" id="UP001153148"/>
    </source>
</evidence>
<keyword evidence="2" id="KW-1185">Reference proteome</keyword>
<name>A0ABN7PJK4_TIMPD</name>
<evidence type="ECO:0000313" key="1">
    <source>
        <dbReference type="EMBL" id="CAG2067585.1"/>
    </source>
</evidence>
<sequence length="58" mass="6756">MSPDGIKPRSRNWVTGFNKPLLPPKSEDVDILSQQQEQADLEKMKMFVQLRQDLERVS</sequence>
<protein>
    <submittedName>
        <fullName evidence="1">Uncharacterized protein</fullName>
    </submittedName>
</protein>
<gene>
    <name evidence="1" type="ORF">TPAB3V08_LOCUS14528</name>
</gene>
<feature type="non-terminal residue" evidence="1">
    <location>
        <position position="58"/>
    </location>
</feature>
<dbReference type="Proteomes" id="UP001153148">
    <property type="component" value="Unassembled WGS sequence"/>
</dbReference>
<accession>A0ABN7PJK4</accession>
<reference evidence="1" key="1">
    <citation type="submission" date="2021-03" db="EMBL/GenBank/DDBJ databases">
        <authorList>
            <person name="Tran Van P."/>
        </authorList>
    </citation>
    <scope>NUCLEOTIDE SEQUENCE</scope>
</reference>
<comment type="caution">
    <text evidence="1">The sequence shown here is derived from an EMBL/GenBank/DDBJ whole genome shotgun (WGS) entry which is preliminary data.</text>
</comment>